<dbReference type="GO" id="GO:0032981">
    <property type="term" value="P:mitochondrial respiratory chain complex I assembly"/>
    <property type="evidence" value="ECO:0007669"/>
    <property type="project" value="TreeGrafter"/>
</dbReference>
<reference evidence="3 4" key="1">
    <citation type="submission" date="2024-03" db="EMBL/GenBank/DDBJ databases">
        <authorList>
            <person name="Martinez-Hernandez J."/>
        </authorList>
    </citation>
    <scope>NUCLEOTIDE SEQUENCE [LARGE SCALE GENOMIC DNA]</scope>
</reference>
<keyword evidence="2" id="KW-0808">Transferase</keyword>
<protein>
    <submittedName>
        <fullName evidence="3">Uncharacterized protein</fullName>
    </submittedName>
</protein>
<keyword evidence="4" id="KW-1185">Reference proteome</keyword>
<evidence type="ECO:0000256" key="1">
    <source>
        <dbReference type="ARBA" id="ARBA00022603"/>
    </source>
</evidence>
<keyword evidence="1" id="KW-0489">Methyltransferase</keyword>
<name>A0AAV1XX67_LUPLU</name>
<evidence type="ECO:0000256" key="2">
    <source>
        <dbReference type="ARBA" id="ARBA00022679"/>
    </source>
</evidence>
<dbReference type="Proteomes" id="UP001497480">
    <property type="component" value="Unassembled WGS sequence"/>
</dbReference>
<dbReference type="PANTHER" id="PTHR13090:SF1">
    <property type="entry name" value="ARGININE-HYDROXYLASE NDUFAF5, MITOCHONDRIAL"/>
    <property type="match status" value="1"/>
</dbReference>
<evidence type="ECO:0000313" key="3">
    <source>
        <dbReference type="EMBL" id="CAL0325823.1"/>
    </source>
</evidence>
<dbReference type="PANTHER" id="PTHR13090">
    <property type="entry name" value="ARGININE-HYDROXYLASE NDUFAF5, MITOCHONDRIAL"/>
    <property type="match status" value="1"/>
</dbReference>
<evidence type="ECO:0000313" key="4">
    <source>
        <dbReference type="Proteomes" id="UP001497480"/>
    </source>
</evidence>
<dbReference type="AlphaFoldDB" id="A0AAV1XX67"/>
<accession>A0AAV1XX67</accession>
<dbReference type="GO" id="GO:0032259">
    <property type="term" value="P:methylation"/>
    <property type="evidence" value="ECO:0007669"/>
    <property type="project" value="UniProtKB-KW"/>
</dbReference>
<dbReference type="GO" id="GO:0005739">
    <property type="term" value="C:mitochondrion"/>
    <property type="evidence" value="ECO:0007669"/>
    <property type="project" value="TreeGrafter"/>
</dbReference>
<proteinExistence type="predicted"/>
<dbReference type="EMBL" id="CAXHTB010000018">
    <property type="protein sequence ID" value="CAL0325823.1"/>
    <property type="molecule type" value="Genomic_DNA"/>
</dbReference>
<comment type="caution">
    <text evidence="3">The sequence shown here is derived from an EMBL/GenBank/DDBJ whole genome shotgun (WGS) entry which is preliminary data.</text>
</comment>
<dbReference type="GO" id="GO:0008168">
    <property type="term" value="F:methyltransferase activity"/>
    <property type="evidence" value="ECO:0007669"/>
    <property type="project" value="UniProtKB-KW"/>
</dbReference>
<gene>
    <name evidence="3" type="ORF">LLUT_LOCUS26883</name>
</gene>
<dbReference type="InterPro" id="IPR050602">
    <property type="entry name" value="Malonyl-ACP_OMT"/>
</dbReference>
<organism evidence="3 4">
    <name type="scientific">Lupinus luteus</name>
    <name type="common">European yellow lupine</name>
    <dbReference type="NCBI Taxonomy" id="3873"/>
    <lineage>
        <taxon>Eukaryota</taxon>
        <taxon>Viridiplantae</taxon>
        <taxon>Streptophyta</taxon>
        <taxon>Embryophyta</taxon>
        <taxon>Tracheophyta</taxon>
        <taxon>Spermatophyta</taxon>
        <taxon>Magnoliopsida</taxon>
        <taxon>eudicotyledons</taxon>
        <taxon>Gunneridae</taxon>
        <taxon>Pentapetalae</taxon>
        <taxon>rosids</taxon>
        <taxon>fabids</taxon>
        <taxon>Fabales</taxon>
        <taxon>Fabaceae</taxon>
        <taxon>Papilionoideae</taxon>
        <taxon>50 kb inversion clade</taxon>
        <taxon>genistoids sensu lato</taxon>
        <taxon>core genistoids</taxon>
        <taxon>Genisteae</taxon>
        <taxon>Lupinus</taxon>
    </lineage>
</organism>
<sequence length="81" mass="9245">MEHFYDICAATRELRIACTMAQMERDGGISPRVRDAGNLLTRAAFTLPSVDVEEYIVKYESGESFHSVLYIKLFHIFDINA</sequence>